<organism evidence="2">
    <name type="scientific">viral metagenome</name>
    <dbReference type="NCBI Taxonomy" id="1070528"/>
    <lineage>
        <taxon>unclassified sequences</taxon>
        <taxon>metagenomes</taxon>
        <taxon>organismal metagenomes</taxon>
    </lineage>
</organism>
<dbReference type="EMBL" id="MN739025">
    <property type="protein sequence ID" value="QHT35687.1"/>
    <property type="molecule type" value="Genomic_DNA"/>
</dbReference>
<feature type="compositionally biased region" description="Basic residues" evidence="1">
    <location>
        <begin position="1"/>
        <end position="11"/>
    </location>
</feature>
<proteinExistence type="predicted"/>
<feature type="region of interest" description="Disordered" evidence="1">
    <location>
        <begin position="67"/>
        <end position="102"/>
    </location>
</feature>
<evidence type="ECO:0000256" key="1">
    <source>
        <dbReference type="SAM" id="MobiDB-lite"/>
    </source>
</evidence>
<feature type="compositionally biased region" description="Basic and acidic residues" evidence="1">
    <location>
        <begin position="15"/>
        <end position="26"/>
    </location>
</feature>
<evidence type="ECO:0000313" key="2">
    <source>
        <dbReference type="EMBL" id="QHT35687.1"/>
    </source>
</evidence>
<dbReference type="AlphaFoldDB" id="A0A6C0F288"/>
<feature type="compositionally biased region" description="Basic residues" evidence="1">
    <location>
        <begin position="91"/>
        <end position="102"/>
    </location>
</feature>
<protein>
    <submittedName>
        <fullName evidence="2">Uncharacterized protein</fullName>
    </submittedName>
</protein>
<reference evidence="2" key="1">
    <citation type="journal article" date="2020" name="Nature">
        <title>Giant virus diversity and host interactions through global metagenomics.</title>
        <authorList>
            <person name="Schulz F."/>
            <person name="Roux S."/>
            <person name="Paez-Espino D."/>
            <person name="Jungbluth S."/>
            <person name="Walsh D.A."/>
            <person name="Denef V.J."/>
            <person name="McMahon K.D."/>
            <person name="Konstantinidis K.T."/>
            <person name="Eloe-Fadrosh E.A."/>
            <person name="Kyrpides N.C."/>
            <person name="Woyke T."/>
        </authorList>
    </citation>
    <scope>NUCLEOTIDE SEQUENCE</scope>
    <source>
        <strain evidence="2">GVMAG-M-3300009181-41</strain>
    </source>
</reference>
<accession>A0A6C0F288</accession>
<sequence>MGITRTRKRKGGAPFEEKEGESADDRKERFNNWMAAKLRVPSKPGESDASYERRLNLAAKTVAIEKAQKKGDPGSTGKHAQKYWSVVTGARRTRRRKSRRRR</sequence>
<feature type="region of interest" description="Disordered" evidence="1">
    <location>
        <begin position="1"/>
        <end position="26"/>
    </location>
</feature>
<name>A0A6C0F288_9ZZZZ</name>